<dbReference type="Gene3D" id="2.40.160.210">
    <property type="entry name" value="Acyl-CoA thioesterase, double hotdog domain"/>
    <property type="match status" value="1"/>
</dbReference>
<proteinExistence type="predicted"/>
<name>A0A7W0CQP3_9ACTN</name>
<dbReference type="AlphaFoldDB" id="A0A7W0CQP3"/>
<feature type="domain" description="Acyl-CoA thioesterase-like N-terminal HotDog" evidence="1">
    <location>
        <begin position="19"/>
        <end position="102"/>
    </location>
</feature>
<dbReference type="EMBL" id="JACDUR010000007">
    <property type="protein sequence ID" value="MBA2895561.1"/>
    <property type="molecule type" value="Genomic_DNA"/>
</dbReference>
<dbReference type="InterPro" id="IPR049449">
    <property type="entry name" value="TesB_ACOT8-like_N"/>
</dbReference>
<accession>A0A7W0CQP3</accession>
<dbReference type="InterPro" id="IPR042171">
    <property type="entry name" value="Acyl-CoA_hotdog"/>
</dbReference>
<evidence type="ECO:0000313" key="4">
    <source>
        <dbReference type="Proteomes" id="UP000530928"/>
    </source>
</evidence>
<evidence type="ECO:0008006" key="5">
    <source>
        <dbReference type="Google" id="ProtNLM"/>
    </source>
</evidence>
<evidence type="ECO:0000313" key="3">
    <source>
        <dbReference type="EMBL" id="MBA2895561.1"/>
    </source>
</evidence>
<reference evidence="3 4" key="1">
    <citation type="submission" date="2020-07" db="EMBL/GenBank/DDBJ databases">
        <title>Genomic Encyclopedia of Type Strains, Phase IV (KMG-IV): sequencing the most valuable type-strain genomes for metagenomic binning, comparative biology and taxonomic classification.</title>
        <authorList>
            <person name="Goeker M."/>
        </authorList>
    </citation>
    <scope>NUCLEOTIDE SEQUENCE [LARGE SCALE GENOMIC DNA]</scope>
    <source>
        <strain evidence="3 4">DSM 45533</strain>
    </source>
</reference>
<dbReference type="Pfam" id="PF20789">
    <property type="entry name" value="4HBT_3C"/>
    <property type="match status" value="1"/>
</dbReference>
<feature type="domain" description="Acyl-CoA thioesterase-like C-terminal" evidence="2">
    <location>
        <begin position="132"/>
        <end position="258"/>
    </location>
</feature>
<dbReference type="InterPro" id="IPR049450">
    <property type="entry name" value="ACOT8-like_C"/>
</dbReference>
<dbReference type="PANTHER" id="PTHR38110">
    <property type="entry name" value="CHROMOSOME 23, WHOLE GENOME SHOTGUN SEQUENCE"/>
    <property type="match status" value="1"/>
</dbReference>
<dbReference type="PANTHER" id="PTHR38110:SF1">
    <property type="entry name" value="THIOESTERASE DOMAIN-CONTAINING PROTEIN"/>
    <property type="match status" value="1"/>
</dbReference>
<dbReference type="Pfam" id="PF13622">
    <property type="entry name" value="4HBT_3"/>
    <property type="match status" value="1"/>
</dbReference>
<dbReference type="Proteomes" id="UP000530928">
    <property type="component" value="Unassembled WGS sequence"/>
</dbReference>
<organism evidence="3 4">
    <name type="scientific">Nonomuraea soli</name>
    <dbReference type="NCBI Taxonomy" id="1032476"/>
    <lineage>
        <taxon>Bacteria</taxon>
        <taxon>Bacillati</taxon>
        <taxon>Actinomycetota</taxon>
        <taxon>Actinomycetes</taxon>
        <taxon>Streptosporangiales</taxon>
        <taxon>Streptosporangiaceae</taxon>
        <taxon>Nonomuraea</taxon>
    </lineage>
</organism>
<dbReference type="InterPro" id="IPR052389">
    <property type="entry name" value="Sec_Metab_Biosynth-Assoc"/>
</dbReference>
<protein>
    <recommendedName>
        <fullName evidence="5">Thioesterase family protein</fullName>
    </recommendedName>
</protein>
<evidence type="ECO:0000259" key="2">
    <source>
        <dbReference type="Pfam" id="PF20789"/>
    </source>
</evidence>
<sequence>MGTFADATAIGADGSVTLDPQWAVGAKLHGGYLLGLLGRAALGSSSGLPHVTAISGTFLSAPEAGPARVTADPLRAGRTTAQIRTQLWQGSTLCTEAMVTLGTLDDADPWWSGLDPVDLPDEISCFRTPSQAPGGFHIPLMDVVEQHLHPEHIGFAFGSPARRGHIAGWQRLADGSDWDPLSLLVALDPVPPVSLDLGIPGWVPTIQLTAYLRRLPAPGPVRVRLSAGDITGERMDETAHAWDSKGRLVGQAIQYAAVRPPA</sequence>
<evidence type="ECO:0000259" key="1">
    <source>
        <dbReference type="Pfam" id="PF13622"/>
    </source>
</evidence>
<gene>
    <name evidence="3" type="ORF">HNR30_006947</name>
</gene>
<dbReference type="SUPFAM" id="SSF54637">
    <property type="entry name" value="Thioesterase/thiol ester dehydrase-isomerase"/>
    <property type="match status" value="2"/>
</dbReference>
<dbReference type="RefSeq" id="WP_181614290.1">
    <property type="nucleotide sequence ID" value="NZ_BAABAM010000019.1"/>
</dbReference>
<comment type="caution">
    <text evidence="3">The sequence shown here is derived from an EMBL/GenBank/DDBJ whole genome shotgun (WGS) entry which is preliminary data.</text>
</comment>
<dbReference type="InterPro" id="IPR029069">
    <property type="entry name" value="HotDog_dom_sf"/>
</dbReference>
<keyword evidence="4" id="KW-1185">Reference proteome</keyword>